<proteinExistence type="predicted"/>
<dbReference type="Proteomes" id="UP001165060">
    <property type="component" value="Unassembled WGS sequence"/>
</dbReference>
<name>A0ABQ6NCS9_9STRA</name>
<comment type="subcellular location">
    <subcellularLocation>
        <location evidence="1">Cytoplasm</location>
    </subcellularLocation>
</comment>
<keyword evidence="5" id="KW-1185">Reference proteome</keyword>
<reference evidence="4 5" key="1">
    <citation type="journal article" date="2023" name="Commun. Biol.">
        <title>Genome analysis of Parmales, the sister group of diatoms, reveals the evolutionary specialization of diatoms from phago-mixotrophs to photoautotrophs.</title>
        <authorList>
            <person name="Ban H."/>
            <person name="Sato S."/>
            <person name="Yoshikawa S."/>
            <person name="Yamada K."/>
            <person name="Nakamura Y."/>
            <person name="Ichinomiya M."/>
            <person name="Sato N."/>
            <person name="Blanc-Mathieu R."/>
            <person name="Endo H."/>
            <person name="Kuwata A."/>
            <person name="Ogata H."/>
        </authorList>
    </citation>
    <scope>NUCLEOTIDE SEQUENCE [LARGE SCALE GENOMIC DNA]</scope>
</reference>
<comment type="caution">
    <text evidence="4">The sequence shown here is derived from an EMBL/GenBank/DDBJ whole genome shotgun (WGS) entry which is preliminary data.</text>
</comment>
<organism evidence="4 5">
    <name type="scientific">Tetraparma gracilis</name>
    <dbReference type="NCBI Taxonomy" id="2962635"/>
    <lineage>
        <taxon>Eukaryota</taxon>
        <taxon>Sar</taxon>
        <taxon>Stramenopiles</taxon>
        <taxon>Ochrophyta</taxon>
        <taxon>Bolidophyceae</taxon>
        <taxon>Parmales</taxon>
        <taxon>Triparmaceae</taxon>
        <taxon>Tetraparma</taxon>
    </lineage>
</organism>
<feature type="region of interest" description="Disordered" evidence="3">
    <location>
        <begin position="341"/>
        <end position="375"/>
    </location>
</feature>
<dbReference type="InterPro" id="IPR005398">
    <property type="entry name" value="Tubby_N"/>
</dbReference>
<evidence type="ECO:0000313" key="4">
    <source>
        <dbReference type="EMBL" id="GMI57707.1"/>
    </source>
</evidence>
<protein>
    <submittedName>
        <fullName evidence="4">Uncharacterized protein</fullName>
    </submittedName>
</protein>
<feature type="region of interest" description="Disordered" evidence="3">
    <location>
        <begin position="56"/>
        <end position="92"/>
    </location>
</feature>
<evidence type="ECO:0000256" key="3">
    <source>
        <dbReference type="SAM" id="MobiDB-lite"/>
    </source>
</evidence>
<dbReference type="PRINTS" id="PR01574">
    <property type="entry name" value="TUBBYPROTEIN"/>
</dbReference>
<accession>A0ABQ6NCS9</accession>
<keyword evidence="2" id="KW-0963">Cytoplasm</keyword>
<feature type="region of interest" description="Disordered" evidence="3">
    <location>
        <begin position="214"/>
        <end position="258"/>
    </location>
</feature>
<feature type="non-terminal residue" evidence="4">
    <location>
        <position position="1"/>
    </location>
</feature>
<dbReference type="EMBL" id="BRYB01006829">
    <property type="protein sequence ID" value="GMI57707.1"/>
    <property type="molecule type" value="Genomic_DNA"/>
</dbReference>
<evidence type="ECO:0000256" key="1">
    <source>
        <dbReference type="ARBA" id="ARBA00004496"/>
    </source>
</evidence>
<sequence length="375" mass="37478">CPACFRRFHKMTAADFPGNHNCAQDLPCFCGLPSARHKGRCLDRLDASKPQHPAYKGRLAEGKAPAPPNAARKLWTGPPPAPAPAPGAAGAAGATTFASALAPALAGPRPPAAPPAPRRHPLHPDGTFLADVQPRASRVGLTVKFAGLAYTVVGQGKAADKRQLVRLERPNSAIPEVSAPLNGLQLFNAAGKAVPPFGGGDAFDGALDGLAPAGGAGAPPPAAAAAGKKRAAQEGGEGGGKKKAGGGGPPGGDGGGALAEALRDIAAGRLRARTLEGVLEKQSAVVAQLAGKLRALEAAGLAKDARIARLEERAGEHASLLEGQAGAAGDVEGRVAKLERGAEQDRIERSLRVSKPRLQLSSKGGGGAGGGPTSG</sequence>
<feature type="compositionally biased region" description="Basic and acidic residues" evidence="3">
    <location>
        <begin position="341"/>
        <end position="351"/>
    </location>
</feature>
<feature type="compositionally biased region" description="Gly residues" evidence="3">
    <location>
        <begin position="245"/>
        <end position="257"/>
    </location>
</feature>
<feature type="non-terminal residue" evidence="4">
    <location>
        <position position="375"/>
    </location>
</feature>
<feature type="compositionally biased region" description="Gly residues" evidence="3">
    <location>
        <begin position="363"/>
        <end position="375"/>
    </location>
</feature>
<evidence type="ECO:0000256" key="2">
    <source>
        <dbReference type="ARBA" id="ARBA00022490"/>
    </source>
</evidence>
<gene>
    <name evidence="4" type="ORF">TeGR_g10170</name>
</gene>
<feature type="region of interest" description="Disordered" evidence="3">
    <location>
        <begin position="104"/>
        <end position="123"/>
    </location>
</feature>
<evidence type="ECO:0000313" key="5">
    <source>
        <dbReference type="Proteomes" id="UP001165060"/>
    </source>
</evidence>